<feature type="domain" description="HTH tetR-type" evidence="5">
    <location>
        <begin position="19"/>
        <end position="79"/>
    </location>
</feature>
<dbReference type="Proteomes" id="UP000431744">
    <property type="component" value="Unassembled WGS sequence"/>
</dbReference>
<evidence type="ECO:0000256" key="4">
    <source>
        <dbReference type="PROSITE-ProRule" id="PRU00335"/>
    </source>
</evidence>
<keyword evidence="2 4" id="KW-0238">DNA-binding</keyword>
<keyword evidence="3" id="KW-0804">Transcription</keyword>
<evidence type="ECO:0000313" key="7">
    <source>
        <dbReference type="Proteomes" id="UP000431744"/>
    </source>
</evidence>
<dbReference type="PRINTS" id="PR00455">
    <property type="entry name" value="HTHTETR"/>
</dbReference>
<evidence type="ECO:0000259" key="5">
    <source>
        <dbReference type="PROSITE" id="PS50977"/>
    </source>
</evidence>
<dbReference type="EMBL" id="WBJY01000004">
    <property type="protein sequence ID" value="KAB1646658.1"/>
    <property type="molecule type" value="Genomic_DNA"/>
</dbReference>
<dbReference type="GO" id="GO:0000976">
    <property type="term" value="F:transcription cis-regulatory region binding"/>
    <property type="evidence" value="ECO:0007669"/>
    <property type="project" value="TreeGrafter"/>
</dbReference>
<comment type="caution">
    <text evidence="6">The sequence shown here is derived from an EMBL/GenBank/DDBJ whole genome shotgun (WGS) entry which is preliminary data.</text>
</comment>
<dbReference type="SUPFAM" id="SSF46689">
    <property type="entry name" value="Homeodomain-like"/>
    <property type="match status" value="1"/>
</dbReference>
<dbReference type="GO" id="GO:0003700">
    <property type="term" value="F:DNA-binding transcription factor activity"/>
    <property type="evidence" value="ECO:0007669"/>
    <property type="project" value="TreeGrafter"/>
</dbReference>
<keyword evidence="7" id="KW-1185">Reference proteome</keyword>
<dbReference type="OrthoDB" id="8688418at2"/>
<sequence length="214" mass="24094">MHMIRQVQPSTSLRERNRLATWQLIHDTAAELVLKHGIAAATVEAIAERAGCSRRTFFNYFATKEDAILGMRELRLDPDDVRAIAAAEPAAAPFDRTMRILITILSEIYPVPGRYDRRRALLEKVPELKSRFIENISSAEGLVLEYLRHDAELGDAHEGLGPDIDADEARVLLTLAAAIIRYAATHDADNMLVDRDAALRRATKRFREVIEHTL</sequence>
<dbReference type="PANTHER" id="PTHR30055">
    <property type="entry name" value="HTH-TYPE TRANSCRIPTIONAL REGULATOR RUTR"/>
    <property type="match status" value="1"/>
</dbReference>
<dbReference type="InterPro" id="IPR001647">
    <property type="entry name" value="HTH_TetR"/>
</dbReference>
<evidence type="ECO:0000256" key="1">
    <source>
        <dbReference type="ARBA" id="ARBA00023015"/>
    </source>
</evidence>
<dbReference type="Pfam" id="PF00440">
    <property type="entry name" value="TetR_N"/>
    <property type="match status" value="1"/>
</dbReference>
<dbReference type="PANTHER" id="PTHR30055:SF238">
    <property type="entry name" value="MYCOFACTOCIN BIOSYNTHESIS TRANSCRIPTIONAL REGULATOR MFTR-RELATED"/>
    <property type="match status" value="1"/>
</dbReference>
<dbReference type="InterPro" id="IPR009057">
    <property type="entry name" value="Homeodomain-like_sf"/>
</dbReference>
<protein>
    <submittedName>
        <fullName evidence="6">TetR/AcrR family transcriptional regulator</fullName>
    </submittedName>
</protein>
<dbReference type="PROSITE" id="PS50977">
    <property type="entry name" value="HTH_TETR_2"/>
    <property type="match status" value="1"/>
</dbReference>
<dbReference type="AlphaFoldDB" id="A0A6H9WEW8"/>
<accession>A0A6H9WEW8</accession>
<organism evidence="6 7">
    <name type="scientific">Pseudoclavibacter endophyticus</name>
    <dbReference type="NCBI Taxonomy" id="1778590"/>
    <lineage>
        <taxon>Bacteria</taxon>
        <taxon>Bacillati</taxon>
        <taxon>Actinomycetota</taxon>
        <taxon>Actinomycetes</taxon>
        <taxon>Micrococcales</taxon>
        <taxon>Microbacteriaceae</taxon>
        <taxon>Pseudoclavibacter</taxon>
    </lineage>
</organism>
<dbReference type="InterPro" id="IPR050109">
    <property type="entry name" value="HTH-type_TetR-like_transc_reg"/>
</dbReference>
<evidence type="ECO:0000256" key="2">
    <source>
        <dbReference type="ARBA" id="ARBA00023125"/>
    </source>
</evidence>
<name>A0A6H9WEW8_9MICO</name>
<feature type="DNA-binding region" description="H-T-H motif" evidence="4">
    <location>
        <begin position="42"/>
        <end position="61"/>
    </location>
</feature>
<gene>
    <name evidence="6" type="ORF">F8O04_12950</name>
</gene>
<evidence type="ECO:0000313" key="6">
    <source>
        <dbReference type="EMBL" id="KAB1646658.1"/>
    </source>
</evidence>
<reference evidence="6 7" key="1">
    <citation type="submission" date="2019-09" db="EMBL/GenBank/DDBJ databases">
        <title>Phylogeny of genus Pseudoclavibacter and closely related genus.</title>
        <authorList>
            <person name="Li Y."/>
        </authorList>
    </citation>
    <scope>NUCLEOTIDE SEQUENCE [LARGE SCALE GENOMIC DNA]</scope>
    <source>
        <strain evidence="6 7">EGI 60007</strain>
    </source>
</reference>
<dbReference type="Gene3D" id="1.10.357.10">
    <property type="entry name" value="Tetracycline Repressor, domain 2"/>
    <property type="match status" value="1"/>
</dbReference>
<keyword evidence="1" id="KW-0805">Transcription regulation</keyword>
<proteinExistence type="predicted"/>
<evidence type="ECO:0000256" key="3">
    <source>
        <dbReference type="ARBA" id="ARBA00023163"/>
    </source>
</evidence>